<dbReference type="CDD" id="cd06464">
    <property type="entry name" value="ACD_sHsps-like"/>
    <property type="match status" value="1"/>
</dbReference>
<evidence type="ECO:0000313" key="4">
    <source>
        <dbReference type="EMBL" id="RJE19969.1"/>
    </source>
</evidence>
<dbReference type="InterPro" id="IPR002068">
    <property type="entry name" value="A-crystallin/Hsp20_dom"/>
</dbReference>
<dbReference type="OrthoDB" id="5511210at2759"/>
<dbReference type="Proteomes" id="UP000266188">
    <property type="component" value="Unassembled WGS sequence"/>
</dbReference>
<gene>
    <name evidence="4" type="ORF">PHISCL_07709</name>
</gene>
<dbReference type="EMBL" id="MVGC01000353">
    <property type="protein sequence ID" value="RJE19969.1"/>
    <property type="molecule type" value="Genomic_DNA"/>
</dbReference>
<feature type="region of interest" description="Disordered" evidence="2">
    <location>
        <begin position="27"/>
        <end position="86"/>
    </location>
</feature>
<evidence type="ECO:0000313" key="5">
    <source>
        <dbReference type="Proteomes" id="UP000266188"/>
    </source>
</evidence>
<proteinExistence type="inferred from homology"/>
<feature type="compositionally biased region" description="Basic and acidic residues" evidence="2">
    <location>
        <begin position="77"/>
        <end position="86"/>
    </location>
</feature>
<name>A0A3A2ZA20_9EURO</name>
<protein>
    <submittedName>
        <fullName evidence="4">Hsp20/alpha crystallin family</fullName>
    </submittedName>
</protein>
<comment type="caution">
    <text evidence="4">The sequence shown here is derived from an EMBL/GenBank/DDBJ whole genome shotgun (WGS) entry which is preliminary data.</text>
</comment>
<dbReference type="STRING" id="2070753.A0A3A2ZA20"/>
<dbReference type="PROSITE" id="PS01031">
    <property type="entry name" value="SHSP"/>
    <property type="match status" value="1"/>
</dbReference>
<organism evidence="4 5">
    <name type="scientific">Aspergillus sclerotialis</name>
    <dbReference type="NCBI Taxonomy" id="2070753"/>
    <lineage>
        <taxon>Eukaryota</taxon>
        <taxon>Fungi</taxon>
        <taxon>Dikarya</taxon>
        <taxon>Ascomycota</taxon>
        <taxon>Pezizomycotina</taxon>
        <taxon>Eurotiomycetes</taxon>
        <taxon>Eurotiomycetidae</taxon>
        <taxon>Eurotiales</taxon>
        <taxon>Aspergillaceae</taxon>
        <taxon>Aspergillus</taxon>
        <taxon>Aspergillus subgen. Polypaecilum</taxon>
    </lineage>
</organism>
<feature type="domain" description="SHSP" evidence="3">
    <location>
        <begin position="199"/>
        <end position="303"/>
    </location>
</feature>
<evidence type="ECO:0000259" key="3">
    <source>
        <dbReference type="PROSITE" id="PS01031"/>
    </source>
</evidence>
<reference evidence="5" key="1">
    <citation type="submission" date="2017-02" db="EMBL/GenBank/DDBJ databases">
        <authorList>
            <person name="Tafer H."/>
            <person name="Lopandic K."/>
        </authorList>
    </citation>
    <scope>NUCLEOTIDE SEQUENCE [LARGE SCALE GENOMIC DNA]</scope>
    <source>
        <strain evidence="5">CBS 366.77</strain>
    </source>
</reference>
<feature type="non-terminal residue" evidence="4">
    <location>
        <position position="303"/>
    </location>
</feature>
<dbReference type="SUPFAM" id="SSF49764">
    <property type="entry name" value="HSP20-like chaperones"/>
    <property type="match status" value="1"/>
</dbReference>
<feature type="compositionally biased region" description="Polar residues" evidence="2">
    <location>
        <begin position="45"/>
        <end position="61"/>
    </location>
</feature>
<feature type="region of interest" description="Disordered" evidence="2">
    <location>
        <begin position="141"/>
        <end position="168"/>
    </location>
</feature>
<dbReference type="AlphaFoldDB" id="A0A3A2ZA20"/>
<evidence type="ECO:0000256" key="2">
    <source>
        <dbReference type="SAM" id="MobiDB-lite"/>
    </source>
</evidence>
<evidence type="ECO:0000256" key="1">
    <source>
        <dbReference type="PROSITE-ProRule" id="PRU00285"/>
    </source>
</evidence>
<sequence>MANLYELNQPPHHPFWDFLANLENNPFNFGPRTMNPPPYHDTTADHQQQGGESSRSAGADTTSYPEPQPPTGPGEQSQDRSGHDWRRGHGWGGCGFHPYGMGFGGFPFTTPGHGYGYRYTPWGGFGSFGGPRGPPHRWGRGHHRGGGCHGSRRGHGHGHGSESQEPGASQIPTFLQNLATNLGATLEQLFPNQPHSQAQGQVDFTPPIDIISTSSHYIIHVSLPGAKKEDLSVEYDVEESVLRVAGVVYRPDLDEEMHRGLVVAERGREIGVFEREVRLGTREVPATVLVDGIEGRLVDGVLR</sequence>
<comment type="similarity">
    <text evidence="1">Belongs to the small heat shock protein (HSP20) family.</text>
</comment>
<keyword evidence="5" id="KW-1185">Reference proteome</keyword>
<accession>A0A3A2ZA20</accession>
<dbReference type="Gene3D" id="2.60.40.790">
    <property type="match status" value="1"/>
</dbReference>
<dbReference type="InterPro" id="IPR008978">
    <property type="entry name" value="HSP20-like_chaperone"/>
</dbReference>
<feature type="compositionally biased region" description="Basic residues" evidence="2">
    <location>
        <begin position="141"/>
        <end position="158"/>
    </location>
</feature>